<proteinExistence type="predicted"/>
<protein>
    <submittedName>
        <fullName evidence="2">Amino_oxidase domain-containing protein</fullName>
    </submittedName>
</protein>
<reference evidence="2" key="1">
    <citation type="submission" date="2016-11" db="UniProtKB">
        <authorList>
            <consortium name="WormBaseParasite"/>
        </authorList>
    </citation>
    <scope>IDENTIFICATION</scope>
    <source>
        <strain evidence="2">KR3021</strain>
    </source>
</reference>
<name>A0AC35TZU0_9BILA</name>
<sequence length="485" mass="54870">MILITLNRINAITTTSHNNNIHESVVIIGAGFAGIAAFNHLKKNGYTNVKLVEGSNRIGGRVFPFQYEDGYLQFGAQFINGHNNPIYKMAHQLNLIFGEEMDDGLVYEGGYHFGKCQVPNSDLLKFTNFSKHLEKKYGNLAKDKANKHLTVGQLFQKDFNAFLLSEAFDEGTSNKHNFFEGLANVYKSYFETEWASPINRLALQNLDQWDDEEGEMKSYTLDKFGYQKILEHISLNISADDIYLNSKVINVDYSGTTKTQISLSNGVILEEIDKVISTIPLGHLKKYANSLFTPPLPKQKLSAIKRLGFGDMQKIFLIYEKPFWTDNADLIHAISLDGCTKTDVFSNIFQTFGPLHWKNKHILVGWISGTGPSLLGQIDDAVIAQKCTEHFRIAFNNQLIPFPDSVIRKSWSTDDLFLGSYSFLTPESTNLPKDPYLIMETPIIKDKKLRIQFAGEATHSKMYQTVVGAYLSGQREADRMIRDVE</sequence>
<evidence type="ECO:0000313" key="1">
    <source>
        <dbReference type="Proteomes" id="UP000095286"/>
    </source>
</evidence>
<dbReference type="WBParaSite" id="RSKR_0000583500.1">
    <property type="protein sequence ID" value="RSKR_0000583500.1"/>
    <property type="gene ID" value="RSKR_0000583500"/>
</dbReference>
<organism evidence="1 2">
    <name type="scientific">Rhabditophanes sp. KR3021</name>
    <dbReference type="NCBI Taxonomy" id="114890"/>
    <lineage>
        <taxon>Eukaryota</taxon>
        <taxon>Metazoa</taxon>
        <taxon>Ecdysozoa</taxon>
        <taxon>Nematoda</taxon>
        <taxon>Chromadorea</taxon>
        <taxon>Rhabditida</taxon>
        <taxon>Tylenchina</taxon>
        <taxon>Panagrolaimomorpha</taxon>
        <taxon>Strongyloidoidea</taxon>
        <taxon>Alloionematidae</taxon>
        <taxon>Rhabditophanes</taxon>
    </lineage>
</organism>
<dbReference type="Proteomes" id="UP000095286">
    <property type="component" value="Unplaced"/>
</dbReference>
<accession>A0AC35TZU0</accession>
<evidence type="ECO:0000313" key="2">
    <source>
        <dbReference type="WBParaSite" id="RSKR_0000583500.1"/>
    </source>
</evidence>